<gene>
    <name evidence="3" type="ORF">GCM10020367_21860</name>
</gene>
<dbReference type="RefSeq" id="WP_345036109.1">
    <property type="nucleotide sequence ID" value="NZ_BAAAYL010000001.1"/>
</dbReference>
<reference evidence="4" key="1">
    <citation type="journal article" date="2019" name="Int. J. Syst. Evol. Microbiol.">
        <title>The Global Catalogue of Microorganisms (GCM) 10K type strain sequencing project: providing services to taxonomists for standard genome sequencing and annotation.</title>
        <authorList>
            <consortium name="The Broad Institute Genomics Platform"/>
            <consortium name="The Broad Institute Genome Sequencing Center for Infectious Disease"/>
            <person name="Wu L."/>
            <person name="Ma J."/>
        </authorList>
    </citation>
    <scope>NUCLEOTIDE SEQUENCE [LARGE SCALE GENOMIC DNA]</scope>
    <source>
        <strain evidence="4">JCM 9651</strain>
    </source>
</reference>
<dbReference type="EMBL" id="BAAAYL010000001">
    <property type="protein sequence ID" value="GAA3371389.1"/>
    <property type="molecule type" value="Genomic_DNA"/>
</dbReference>
<organism evidence="3 4">
    <name type="scientific">Streptomyces sannanensis</name>
    <dbReference type="NCBI Taxonomy" id="285536"/>
    <lineage>
        <taxon>Bacteria</taxon>
        <taxon>Bacillati</taxon>
        <taxon>Actinomycetota</taxon>
        <taxon>Actinomycetes</taxon>
        <taxon>Kitasatosporales</taxon>
        <taxon>Streptomycetaceae</taxon>
        <taxon>Streptomyces</taxon>
    </lineage>
</organism>
<evidence type="ECO:0008006" key="5">
    <source>
        <dbReference type="Google" id="ProtNLM"/>
    </source>
</evidence>
<feature type="compositionally biased region" description="Low complexity" evidence="1">
    <location>
        <begin position="41"/>
        <end position="53"/>
    </location>
</feature>
<evidence type="ECO:0000313" key="3">
    <source>
        <dbReference type="EMBL" id="GAA3371389.1"/>
    </source>
</evidence>
<dbReference type="PROSITE" id="PS51257">
    <property type="entry name" value="PROKAR_LIPOPROTEIN"/>
    <property type="match status" value="1"/>
</dbReference>
<feature type="region of interest" description="Disordered" evidence="1">
    <location>
        <begin position="25"/>
        <end position="53"/>
    </location>
</feature>
<evidence type="ECO:0000256" key="2">
    <source>
        <dbReference type="SAM" id="SignalP"/>
    </source>
</evidence>
<name>A0ABP6S9J4_9ACTN</name>
<evidence type="ECO:0000313" key="4">
    <source>
        <dbReference type="Proteomes" id="UP001499990"/>
    </source>
</evidence>
<feature type="chain" id="PRO_5046690693" description="Lipoprotein" evidence="2">
    <location>
        <begin position="27"/>
        <end position="239"/>
    </location>
</feature>
<protein>
    <recommendedName>
        <fullName evidence="5">Lipoprotein</fullName>
    </recommendedName>
</protein>
<feature type="signal peptide" evidence="2">
    <location>
        <begin position="1"/>
        <end position="26"/>
    </location>
</feature>
<comment type="caution">
    <text evidence="3">The sequence shown here is derived from an EMBL/GenBank/DDBJ whole genome shotgun (WGS) entry which is preliminary data.</text>
</comment>
<sequence>MRIRIGRGTAVALAVPALLLTSACGGGDDDKGAAKPDKSADQQAQPEAAAAKTLTAEQMKAATLTVADLPSGWKESTEPTESTVAKADKPECQRIASFMEDKIAGATMGGSADFEGNGGNDLLSEQVFTFEKGAEDHLKGFDGVLSACTSFTVESDGMKIPVKVQKLSVPAAGEESYTFHMSMDLPEIQMKLETDVAVIRQGAALARMAYVPGKADASGKAFEDLVKRAGDKLVKGAQG</sequence>
<accession>A0ABP6S9J4</accession>
<evidence type="ECO:0000256" key="1">
    <source>
        <dbReference type="SAM" id="MobiDB-lite"/>
    </source>
</evidence>
<feature type="compositionally biased region" description="Basic and acidic residues" evidence="1">
    <location>
        <begin position="28"/>
        <end position="40"/>
    </location>
</feature>
<proteinExistence type="predicted"/>
<dbReference type="Proteomes" id="UP001499990">
    <property type="component" value="Unassembled WGS sequence"/>
</dbReference>
<keyword evidence="2" id="KW-0732">Signal</keyword>
<keyword evidence="4" id="KW-1185">Reference proteome</keyword>